<name>A0A1A8ESU0_9TELE</name>
<accession>A0A1A8ESU0</accession>
<dbReference type="AlphaFoldDB" id="A0A1A8ESU0"/>
<evidence type="ECO:0000313" key="1">
    <source>
        <dbReference type="EMBL" id="SBQ48924.1"/>
    </source>
</evidence>
<feature type="non-terminal residue" evidence="1">
    <location>
        <position position="38"/>
    </location>
</feature>
<proteinExistence type="predicted"/>
<sequence>MARPHTRRTLWWTWGAAENFIDADLAQCLRMPLTHLER</sequence>
<gene>
    <name evidence="1" type="primary">Nfu_g_1_024014</name>
</gene>
<protein>
    <submittedName>
        <fullName evidence="1">Uncharacterized protein</fullName>
    </submittedName>
</protein>
<organism evidence="1">
    <name type="scientific">Nothobranchius korthausae</name>
    <dbReference type="NCBI Taxonomy" id="1143690"/>
    <lineage>
        <taxon>Eukaryota</taxon>
        <taxon>Metazoa</taxon>
        <taxon>Chordata</taxon>
        <taxon>Craniata</taxon>
        <taxon>Vertebrata</taxon>
        <taxon>Euteleostomi</taxon>
        <taxon>Actinopterygii</taxon>
        <taxon>Neopterygii</taxon>
        <taxon>Teleostei</taxon>
        <taxon>Neoteleostei</taxon>
        <taxon>Acanthomorphata</taxon>
        <taxon>Ovalentaria</taxon>
        <taxon>Atherinomorphae</taxon>
        <taxon>Cyprinodontiformes</taxon>
        <taxon>Nothobranchiidae</taxon>
        <taxon>Nothobranchius</taxon>
    </lineage>
</organism>
<dbReference type="EMBL" id="HAEB01002397">
    <property type="protein sequence ID" value="SBQ48924.1"/>
    <property type="molecule type" value="Transcribed_RNA"/>
</dbReference>
<reference evidence="1" key="2">
    <citation type="submission" date="2016-06" db="EMBL/GenBank/DDBJ databases">
        <title>The genome of a short-lived fish provides insights into sex chromosome evolution and the genetic control of aging.</title>
        <authorList>
            <person name="Reichwald K."/>
            <person name="Felder M."/>
            <person name="Petzold A."/>
            <person name="Koch P."/>
            <person name="Groth M."/>
            <person name="Platzer M."/>
        </authorList>
    </citation>
    <scope>NUCLEOTIDE SEQUENCE</scope>
    <source>
        <tissue evidence="1">Brain</tissue>
    </source>
</reference>
<reference evidence="1" key="1">
    <citation type="submission" date="2016-05" db="EMBL/GenBank/DDBJ databases">
        <authorList>
            <person name="Lavstsen T."/>
            <person name="Jespersen J.S."/>
        </authorList>
    </citation>
    <scope>NUCLEOTIDE SEQUENCE</scope>
    <source>
        <tissue evidence="1">Brain</tissue>
    </source>
</reference>